<comment type="caution">
    <text evidence="9">The sequence shown here is derived from an EMBL/GenBank/DDBJ whole genome shotgun (WGS) entry which is preliminary data.</text>
</comment>
<dbReference type="PRINTS" id="PR00175">
    <property type="entry name" value="NAALASMPORT"/>
</dbReference>
<name>A0ABP2K4V9_9ACTN</name>
<keyword evidence="8" id="KW-0769">Symport</keyword>
<feature type="transmembrane region" description="Helical" evidence="8">
    <location>
        <begin position="246"/>
        <end position="267"/>
    </location>
</feature>
<feature type="transmembrane region" description="Helical" evidence="8">
    <location>
        <begin position="451"/>
        <end position="472"/>
    </location>
</feature>
<dbReference type="NCBIfam" id="TIGR00835">
    <property type="entry name" value="agcS"/>
    <property type="match status" value="1"/>
</dbReference>
<evidence type="ECO:0000313" key="10">
    <source>
        <dbReference type="Proteomes" id="UP000003179"/>
    </source>
</evidence>
<proteinExistence type="inferred from homology"/>
<comment type="subcellular location">
    <subcellularLocation>
        <location evidence="1 8">Cell membrane</location>
        <topology evidence="1 8">Multi-pass membrane protein</topology>
    </subcellularLocation>
</comment>
<feature type="transmembrane region" description="Helical" evidence="8">
    <location>
        <begin position="309"/>
        <end position="331"/>
    </location>
</feature>
<dbReference type="PANTHER" id="PTHR30330">
    <property type="entry name" value="AGSS FAMILY TRANSPORTER, SODIUM-ALANINE"/>
    <property type="match status" value="1"/>
</dbReference>
<organism evidence="9 10">
    <name type="scientific">Cutibacterium modestum HL044PA1</name>
    <dbReference type="NCBI Taxonomy" id="765109"/>
    <lineage>
        <taxon>Bacteria</taxon>
        <taxon>Bacillati</taxon>
        <taxon>Actinomycetota</taxon>
        <taxon>Actinomycetes</taxon>
        <taxon>Propionibacteriales</taxon>
        <taxon>Propionibacteriaceae</taxon>
        <taxon>Cutibacterium</taxon>
        <taxon>Cutibacterium modestum</taxon>
    </lineage>
</organism>
<evidence type="ECO:0000256" key="1">
    <source>
        <dbReference type="ARBA" id="ARBA00004651"/>
    </source>
</evidence>
<comment type="similarity">
    <text evidence="2 8">Belongs to the alanine or glycine:cation symporter (AGCS) (TC 2.A.25) family.</text>
</comment>
<dbReference type="Pfam" id="PF01235">
    <property type="entry name" value="Na_Ala_symp"/>
    <property type="match status" value="1"/>
</dbReference>
<keyword evidence="3 8" id="KW-0813">Transport</keyword>
<keyword evidence="6 8" id="KW-1133">Transmembrane helix</keyword>
<evidence type="ECO:0000256" key="5">
    <source>
        <dbReference type="ARBA" id="ARBA00022692"/>
    </source>
</evidence>
<dbReference type="InterPro" id="IPR001463">
    <property type="entry name" value="Na/Ala_symport"/>
</dbReference>
<gene>
    <name evidence="9" type="primary">agcS</name>
    <name evidence="9" type="ORF">HMPREF9607_02911</name>
</gene>
<protein>
    <submittedName>
        <fullName evidence="9">Amino acid carrier protein</fullName>
    </submittedName>
</protein>
<feature type="transmembrane region" description="Helical" evidence="8">
    <location>
        <begin position="279"/>
        <end position="297"/>
    </location>
</feature>
<feature type="transmembrane region" description="Helical" evidence="8">
    <location>
        <begin position="17"/>
        <end position="37"/>
    </location>
</feature>
<sequence length="597" mass="62593">MAGAGLGVPCRQRIGPFVPLGIVLSSLEILTPAPLSLDQTIDNFVSPIATAISGAVFWAIPMPGGNEFPLILAWLLGAGIFFTIYLGFQQLRPASIRHSSHVMRGHFSRHTDPGDVTSFQALATELSGTVGLGNIAGVATAIATGGPGASFWIAVAGLVGMSVKMSEATLGVKFRIINDDGTTSGGPMYYLRDGLASIGKPKLGRVLAALFAICTTFGVIGAGNMFQSNQAAYQLAMFAGGQSSWIGTHMWVVGLVFTVLVGIVIVGGASKIGAATSKIVPFMGILYVIMCLAVIGANISQVSSAFEAIWSGAFTGHGVAGGILGVLIVGVQRAAFSNAAGVGTAGIAHSAVKTRRPAQEGFVAMWEPFIDSVVICTMTAITIIITGVYRNGGANGVQMTTQALKTVAPWFSSLLTLAVVLFAFSTMLSYSFYGKKAVGYLFGNSATAERIYNVLFLILLVVGAATNMTSILDLADAMLFLMAVPNVLGMYFLARVIAREIKGHRERVDAGVIPQVPEDAQVGMMVANDATPDQLKNADAEYALRAAAQDALSAELGLEHTAPDSERDYLQHLPEGHEIFNTMDREGKPLKDTSCGE</sequence>
<evidence type="ECO:0000256" key="2">
    <source>
        <dbReference type="ARBA" id="ARBA00009261"/>
    </source>
</evidence>
<evidence type="ECO:0000256" key="7">
    <source>
        <dbReference type="ARBA" id="ARBA00023136"/>
    </source>
</evidence>
<keyword evidence="4 8" id="KW-1003">Cell membrane</keyword>
<evidence type="ECO:0000256" key="6">
    <source>
        <dbReference type="ARBA" id="ARBA00022989"/>
    </source>
</evidence>
<dbReference type="EMBL" id="ADZU01000044">
    <property type="protein sequence ID" value="EFS91072.1"/>
    <property type="molecule type" value="Genomic_DNA"/>
</dbReference>
<dbReference type="PANTHER" id="PTHR30330:SF3">
    <property type="entry name" value="TRANSCRIPTIONAL REGULATOR, LRP FAMILY"/>
    <property type="match status" value="1"/>
</dbReference>
<evidence type="ECO:0000256" key="3">
    <source>
        <dbReference type="ARBA" id="ARBA00022448"/>
    </source>
</evidence>
<feature type="transmembrane region" description="Helical" evidence="8">
    <location>
        <begin position="478"/>
        <end position="498"/>
    </location>
</feature>
<feature type="transmembrane region" description="Helical" evidence="8">
    <location>
        <begin position="68"/>
        <end position="88"/>
    </location>
</feature>
<dbReference type="Proteomes" id="UP000003179">
    <property type="component" value="Unassembled WGS sequence"/>
</dbReference>
<evidence type="ECO:0000256" key="8">
    <source>
        <dbReference type="RuleBase" id="RU363064"/>
    </source>
</evidence>
<feature type="transmembrane region" description="Helical" evidence="8">
    <location>
        <begin position="409"/>
        <end position="430"/>
    </location>
</feature>
<feature type="transmembrane region" description="Helical" evidence="8">
    <location>
        <begin position="44"/>
        <end position="62"/>
    </location>
</feature>
<feature type="transmembrane region" description="Helical" evidence="8">
    <location>
        <begin position="369"/>
        <end position="389"/>
    </location>
</feature>
<keyword evidence="5 8" id="KW-0812">Transmembrane</keyword>
<evidence type="ECO:0000313" key="9">
    <source>
        <dbReference type="EMBL" id="EFS91072.1"/>
    </source>
</evidence>
<keyword evidence="7 8" id="KW-0472">Membrane</keyword>
<keyword evidence="10" id="KW-1185">Reference proteome</keyword>
<reference evidence="9" key="1">
    <citation type="submission" date="2010-08" db="EMBL/GenBank/DDBJ databases">
        <authorList>
            <person name="Weinstock G."/>
            <person name="Sodergren E."/>
            <person name="Clifton S."/>
            <person name="Fulton L."/>
            <person name="Fulton B."/>
            <person name="Courtney L."/>
            <person name="Fronick C."/>
            <person name="Harrison M."/>
            <person name="Strong C."/>
            <person name="Farmer C."/>
            <person name="Delahaunty K."/>
            <person name="Markovic C."/>
            <person name="Hall O."/>
            <person name="Minx P."/>
            <person name="Tomlinson C."/>
            <person name="Mitreva M."/>
            <person name="Hou S."/>
            <person name="Chen J."/>
            <person name="Wollam A."/>
            <person name="Pepin K.H."/>
            <person name="Johnson M."/>
            <person name="Bhonagiri V."/>
            <person name="Zhang X."/>
            <person name="Suruliraj S."/>
            <person name="Warren W."/>
            <person name="Chinwalla A."/>
            <person name="Mardis E.R."/>
            <person name="Wilson R.K."/>
        </authorList>
    </citation>
    <scope>NUCLEOTIDE SEQUENCE [LARGE SCALE GENOMIC DNA]</scope>
    <source>
        <strain evidence="9">HL044PA1</strain>
    </source>
</reference>
<accession>A0ABP2K4V9</accession>
<dbReference type="Gene3D" id="1.20.1740.10">
    <property type="entry name" value="Amino acid/polyamine transporter I"/>
    <property type="match status" value="1"/>
</dbReference>
<feature type="transmembrane region" description="Helical" evidence="8">
    <location>
        <begin position="206"/>
        <end position="226"/>
    </location>
</feature>
<evidence type="ECO:0000256" key="4">
    <source>
        <dbReference type="ARBA" id="ARBA00022475"/>
    </source>
</evidence>